<comment type="caution">
    <text evidence="1">The sequence shown here is derived from an EMBL/GenBank/DDBJ whole genome shotgun (WGS) entry which is preliminary data.</text>
</comment>
<evidence type="ECO:0000313" key="2">
    <source>
        <dbReference type="Proteomes" id="UP000266673"/>
    </source>
</evidence>
<organism evidence="1 2">
    <name type="scientific">Gigaspora rosea</name>
    <dbReference type="NCBI Taxonomy" id="44941"/>
    <lineage>
        <taxon>Eukaryota</taxon>
        <taxon>Fungi</taxon>
        <taxon>Fungi incertae sedis</taxon>
        <taxon>Mucoromycota</taxon>
        <taxon>Glomeromycotina</taxon>
        <taxon>Glomeromycetes</taxon>
        <taxon>Diversisporales</taxon>
        <taxon>Gigasporaceae</taxon>
        <taxon>Gigaspora</taxon>
    </lineage>
</organism>
<dbReference type="OrthoDB" id="2386012at2759"/>
<sequence length="220" mass="25608">MAQNHPKSSSFAFLSTFKSIFIHNPSKKSSTITQTQLTLLSRTDPEYEIIKNLFAITPKIHVIVKLKMPTKLENKHEKYKRFLVKYSARNINTVTYKMFHGTKRWRSCDLLMFNDQGVDIKKENETPRYCQNQCGLCGILQQGNRKKCSRSRKKMWFAQDANTSLNYCTYGTKTKVMFVIDCLTKTPPLNVFVTGKEKATLPRYLIIFDDPYYFPVNSTN</sequence>
<name>A0A397VAX2_9GLOM</name>
<evidence type="ECO:0000313" key="1">
    <source>
        <dbReference type="EMBL" id="RIB16426.1"/>
    </source>
</evidence>
<protein>
    <submittedName>
        <fullName evidence="1">Uncharacterized protein</fullName>
    </submittedName>
</protein>
<dbReference type="EMBL" id="QKWP01000676">
    <property type="protein sequence ID" value="RIB16426.1"/>
    <property type="molecule type" value="Genomic_DNA"/>
</dbReference>
<dbReference type="SUPFAM" id="SSF56399">
    <property type="entry name" value="ADP-ribosylation"/>
    <property type="match status" value="1"/>
</dbReference>
<dbReference type="Proteomes" id="UP000266673">
    <property type="component" value="Unassembled WGS sequence"/>
</dbReference>
<reference evidence="1 2" key="1">
    <citation type="submission" date="2018-06" db="EMBL/GenBank/DDBJ databases">
        <title>Comparative genomics reveals the genomic features of Rhizophagus irregularis, R. cerebriforme, R. diaphanum and Gigaspora rosea, and their symbiotic lifestyle signature.</title>
        <authorList>
            <person name="Morin E."/>
            <person name="San Clemente H."/>
            <person name="Chen E.C.H."/>
            <person name="De La Providencia I."/>
            <person name="Hainaut M."/>
            <person name="Kuo A."/>
            <person name="Kohler A."/>
            <person name="Murat C."/>
            <person name="Tang N."/>
            <person name="Roy S."/>
            <person name="Loubradou J."/>
            <person name="Henrissat B."/>
            <person name="Grigoriev I.V."/>
            <person name="Corradi N."/>
            <person name="Roux C."/>
            <person name="Martin F.M."/>
        </authorList>
    </citation>
    <scope>NUCLEOTIDE SEQUENCE [LARGE SCALE GENOMIC DNA]</scope>
    <source>
        <strain evidence="1 2">DAOM 194757</strain>
    </source>
</reference>
<dbReference type="AlphaFoldDB" id="A0A397VAX2"/>
<proteinExistence type="predicted"/>
<gene>
    <name evidence="1" type="ORF">C2G38_2143091</name>
</gene>
<dbReference type="Gene3D" id="3.90.228.10">
    <property type="match status" value="1"/>
</dbReference>
<accession>A0A397VAX2</accession>
<keyword evidence="2" id="KW-1185">Reference proteome</keyword>